<dbReference type="GO" id="GO:0017178">
    <property type="term" value="F:diphthine-ammonia ligase activity"/>
    <property type="evidence" value="ECO:0007669"/>
    <property type="project" value="TreeGrafter"/>
</dbReference>
<reference evidence="3" key="3">
    <citation type="submission" date="2025-04" db="UniProtKB">
        <authorList>
            <consortium name="RefSeq"/>
        </authorList>
    </citation>
    <scope>IDENTIFICATION</scope>
    <source>
        <strain evidence="3">CBS 304.34</strain>
    </source>
</reference>
<name>A0A6A6YR39_9PEZI</name>
<evidence type="ECO:0000313" key="3">
    <source>
        <dbReference type="RefSeq" id="XP_033577389.1"/>
    </source>
</evidence>
<dbReference type="AlphaFoldDB" id="A0A6A6YR39"/>
<evidence type="ECO:0000313" key="2">
    <source>
        <dbReference type="Proteomes" id="UP000504636"/>
    </source>
</evidence>
<dbReference type="Proteomes" id="UP000504636">
    <property type="component" value="Unplaced"/>
</dbReference>
<dbReference type="GeneID" id="54460872"/>
<dbReference type="Pfam" id="PF01042">
    <property type="entry name" value="Ribonuc_L-PSP"/>
    <property type="match status" value="1"/>
</dbReference>
<dbReference type="InterPro" id="IPR035959">
    <property type="entry name" value="RutC-like_sf"/>
</dbReference>
<dbReference type="OrthoDB" id="686384at2759"/>
<dbReference type="EMBL" id="MU003700">
    <property type="protein sequence ID" value="KAF2810425.1"/>
    <property type="molecule type" value="Genomic_DNA"/>
</dbReference>
<proteinExistence type="predicted"/>
<dbReference type="InterPro" id="IPR006175">
    <property type="entry name" value="YjgF/YER057c/UK114"/>
</dbReference>
<keyword evidence="2" id="KW-1185">Reference proteome</keyword>
<dbReference type="SUPFAM" id="SSF55298">
    <property type="entry name" value="YjgF-like"/>
    <property type="match status" value="2"/>
</dbReference>
<protein>
    <submittedName>
        <fullName evidence="1 3">Uncharacterized protein</fullName>
    </submittedName>
</protein>
<gene>
    <name evidence="1 3" type="ORF">BDZ99DRAFT_463000</name>
</gene>
<dbReference type="Gene3D" id="3.30.1330.40">
    <property type="entry name" value="RutC-like"/>
    <property type="match status" value="2"/>
</dbReference>
<dbReference type="RefSeq" id="XP_033577389.1">
    <property type="nucleotide sequence ID" value="XM_033719979.1"/>
</dbReference>
<accession>A0A6A6YR39</accession>
<organism evidence="1">
    <name type="scientific">Mytilinidion resinicola</name>
    <dbReference type="NCBI Taxonomy" id="574789"/>
    <lineage>
        <taxon>Eukaryota</taxon>
        <taxon>Fungi</taxon>
        <taxon>Dikarya</taxon>
        <taxon>Ascomycota</taxon>
        <taxon>Pezizomycotina</taxon>
        <taxon>Dothideomycetes</taxon>
        <taxon>Pleosporomycetidae</taxon>
        <taxon>Mytilinidiales</taxon>
        <taxon>Mytilinidiaceae</taxon>
        <taxon>Mytilinidion</taxon>
    </lineage>
</organism>
<sequence length="575" mass="63018">MKRLRKPDLLDDEFEDLLKHSAEEESVITSKDSIPAKGLSGLSTHQQNLPTWELAESGNILSISNMTAPEAGSNASTQLSSIMARLISLLQSYKCESSNVIFSTLLLRSMSDFTTINPIYGAHFTKPIPPSRVTVACGSSLPEGIEVVLSVTVSKSNARRGLHVQSRSYWAPANIGPYSQAVTVPINNLLKEAQDRPIWDSPQIVYVAGQIPLVPASMEIVKADTEQTTPGELEGFKTQTVLALQHLWRIGRVMNVGWWTGGVAFISHCSSDEGSKRAKLAAEAWRAIHLKLKPNLNSEDEDAEEQGNDVDVWHTKHGGFSGSEGVETDQRPALPDYDRVNGGGEGAIPPCFTAQVQELPRAADIEWTSVGLAKASVSVMNTTGTPSIHVTGVLDTSSSFVFVGIEDVKDLLGLEKAIREAHEWESVSWTLQTYDDTPQAAFDDLIGSFPDGGPGSQPLQGDKGDHFYVTKMTRALAAEVAKNPIVKYMAENDREDGSDARGHIYSEDDPEKIQRLSASVENQYVVYTSQALPTEWLEDIEIKKQIIPCQRVWDENGHELAAVVVVRRNTEDLRD</sequence>
<dbReference type="PANTHER" id="PTHR12196">
    <property type="entry name" value="DOMAIN OF UNKNOWN FUNCTION 71 DUF71 -CONTAINING PROTEIN"/>
    <property type="match status" value="1"/>
</dbReference>
<dbReference type="CDD" id="cd06156">
    <property type="entry name" value="eu_AANH_C_2"/>
    <property type="match status" value="1"/>
</dbReference>
<evidence type="ECO:0000313" key="1">
    <source>
        <dbReference type="EMBL" id="KAF2810425.1"/>
    </source>
</evidence>
<reference evidence="1 3" key="1">
    <citation type="journal article" date="2020" name="Stud. Mycol.">
        <title>101 Dothideomycetes genomes: a test case for predicting lifestyles and emergence of pathogens.</title>
        <authorList>
            <person name="Haridas S."/>
            <person name="Albert R."/>
            <person name="Binder M."/>
            <person name="Bloem J."/>
            <person name="Labutti K."/>
            <person name="Salamov A."/>
            <person name="Andreopoulos B."/>
            <person name="Baker S."/>
            <person name="Barry K."/>
            <person name="Bills G."/>
            <person name="Bluhm B."/>
            <person name="Cannon C."/>
            <person name="Castanera R."/>
            <person name="Culley D."/>
            <person name="Daum C."/>
            <person name="Ezra D."/>
            <person name="Gonzalez J."/>
            <person name="Henrissat B."/>
            <person name="Kuo A."/>
            <person name="Liang C."/>
            <person name="Lipzen A."/>
            <person name="Lutzoni F."/>
            <person name="Magnuson J."/>
            <person name="Mondo S."/>
            <person name="Nolan M."/>
            <person name="Ohm R."/>
            <person name="Pangilinan J."/>
            <person name="Park H.-J."/>
            <person name="Ramirez L."/>
            <person name="Alfaro M."/>
            <person name="Sun H."/>
            <person name="Tritt A."/>
            <person name="Yoshinaga Y."/>
            <person name="Zwiers L.-H."/>
            <person name="Turgeon B."/>
            <person name="Goodwin S."/>
            <person name="Spatafora J."/>
            <person name="Crous P."/>
            <person name="Grigoriev I."/>
        </authorList>
    </citation>
    <scope>NUCLEOTIDE SEQUENCE</scope>
    <source>
        <strain evidence="1 3">CBS 304.34</strain>
    </source>
</reference>
<dbReference type="PANTHER" id="PTHR12196:SF2">
    <property type="entry name" value="DIPHTHINE--AMMONIA LIGASE"/>
    <property type="match status" value="1"/>
</dbReference>
<dbReference type="GO" id="GO:0017183">
    <property type="term" value="P:protein histidyl modification to diphthamide"/>
    <property type="evidence" value="ECO:0007669"/>
    <property type="project" value="TreeGrafter"/>
</dbReference>
<reference evidence="3" key="2">
    <citation type="submission" date="2020-04" db="EMBL/GenBank/DDBJ databases">
        <authorList>
            <consortium name="NCBI Genome Project"/>
        </authorList>
    </citation>
    <scope>NUCLEOTIDE SEQUENCE</scope>
    <source>
        <strain evidence="3">CBS 304.34</strain>
    </source>
</reference>
<dbReference type="CDD" id="cd06155">
    <property type="entry name" value="eu_AANH_C_1"/>
    <property type="match status" value="1"/>
</dbReference>
<dbReference type="InterPro" id="IPR030662">
    <property type="entry name" value="DPH6/MJ0570"/>
</dbReference>